<evidence type="ECO:0000256" key="3">
    <source>
        <dbReference type="ARBA" id="ARBA00004921"/>
    </source>
</evidence>
<gene>
    <name evidence="8" type="ORF">SAMN05660297_01914</name>
</gene>
<dbReference type="OrthoDB" id="9804453at2"/>
<comment type="function">
    <text evidence="2">Catalyzes the interconversion of 2-phosphoglycerate and 3-phosphoglycerate.</text>
</comment>
<evidence type="ECO:0000256" key="5">
    <source>
        <dbReference type="ARBA" id="ARBA00023152"/>
    </source>
</evidence>
<evidence type="ECO:0000313" key="9">
    <source>
        <dbReference type="Proteomes" id="UP000199568"/>
    </source>
</evidence>
<comment type="pathway">
    <text evidence="3">Carbohydrate degradation.</text>
</comment>
<dbReference type="Proteomes" id="UP000199568">
    <property type="component" value="Unassembled WGS sequence"/>
</dbReference>
<organism evidence="8 9">
    <name type="scientific">Natronincola peptidivorans</name>
    <dbReference type="NCBI Taxonomy" id="426128"/>
    <lineage>
        <taxon>Bacteria</taxon>
        <taxon>Bacillati</taxon>
        <taxon>Bacillota</taxon>
        <taxon>Clostridia</taxon>
        <taxon>Peptostreptococcales</taxon>
        <taxon>Natronincolaceae</taxon>
        <taxon>Natronincola</taxon>
    </lineage>
</organism>
<evidence type="ECO:0000256" key="2">
    <source>
        <dbReference type="ARBA" id="ARBA00002315"/>
    </source>
</evidence>
<dbReference type="InterPro" id="IPR042253">
    <property type="entry name" value="Pglycerate_mutase_ApgM_sf"/>
</dbReference>
<dbReference type="PANTHER" id="PTHR31209:SF0">
    <property type="entry name" value="METALLOENZYME DOMAIN-CONTAINING PROTEIN"/>
    <property type="match status" value="1"/>
</dbReference>
<keyword evidence="6" id="KW-0413">Isomerase</keyword>
<dbReference type="Pfam" id="PF01676">
    <property type="entry name" value="Metalloenzyme"/>
    <property type="match status" value="1"/>
</dbReference>
<dbReference type="SUPFAM" id="SSF53649">
    <property type="entry name" value="Alkaline phosphatase-like"/>
    <property type="match status" value="1"/>
</dbReference>
<comment type="similarity">
    <text evidence="4">Belongs to the BPG-independent phosphoglycerate mutase family. A-PGAM subfamily.</text>
</comment>
<dbReference type="GO" id="GO:0006096">
    <property type="term" value="P:glycolytic process"/>
    <property type="evidence" value="ECO:0007669"/>
    <property type="project" value="UniProtKB-KW"/>
</dbReference>
<reference evidence="8 9" key="1">
    <citation type="submission" date="2016-10" db="EMBL/GenBank/DDBJ databases">
        <authorList>
            <person name="de Groot N.N."/>
        </authorList>
    </citation>
    <scope>NUCLEOTIDE SEQUENCE [LARGE SCALE GENOMIC DNA]</scope>
    <source>
        <strain evidence="8 9">DSM 18979</strain>
    </source>
</reference>
<evidence type="ECO:0000256" key="1">
    <source>
        <dbReference type="ARBA" id="ARBA00000370"/>
    </source>
</evidence>
<evidence type="ECO:0000256" key="4">
    <source>
        <dbReference type="ARBA" id="ARBA00005524"/>
    </source>
</evidence>
<dbReference type="InterPro" id="IPR017850">
    <property type="entry name" value="Alkaline_phosphatase_core_sf"/>
</dbReference>
<dbReference type="EMBL" id="FOHU01000007">
    <property type="protein sequence ID" value="SET28496.1"/>
    <property type="molecule type" value="Genomic_DNA"/>
</dbReference>
<dbReference type="RefSeq" id="WP_090442870.1">
    <property type="nucleotide sequence ID" value="NZ_FOHU01000007.1"/>
</dbReference>
<dbReference type="AlphaFoldDB" id="A0A1I0D8U8"/>
<dbReference type="Pfam" id="PF10143">
    <property type="entry name" value="PhosphMutase"/>
    <property type="match status" value="1"/>
</dbReference>
<name>A0A1I0D8U8_9FIRM</name>
<dbReference type="PANTHER" id="PTHR31209">
    <property type="entry name" value="COFACTOR-INDEPENDENT PHOSPHOGLYCERATE MUTASE"/>
    <property type="match status" value="1"/>
</dbReference>
<keyword evidence="5" id="KW-0324">Glycolysis</keyword>
<dbReference type="InterPro" id="IPR004456">
    <property type="entry name" value="Pglycerate_mutase_ApgM"/>
</dbReference>
<feature type="domain" description="Metalloenzyme" evidence="7">
    <location>
        <begin position="1"/>
        <end position="390"/>
    </location>
</feature>
<dbReference type="GO" id="GO:0004619">
    <property type="term" value="F:phosphoglycerate mutase activity"/>
    <property type="evidence" value="ECO:0007669"/>
    <property type="project" value="UniProtKB-EC"/>
</dbReference>
<dbReference type="Gene3D" id="3.40.720.10">
    <property type="entry name" value="Alkaline Phosphatase, subunit A"/>
    <property type="match status" value="2"/>
</dbReference>
<comment type="catalytic activity">
    <reaction evidence="1">
        <text>(2R)-2-phosphoglycerate = (2R)-3-phosphoglycerate</text>
        <dbReference type="Rhea" id="RHEA:15901"/>
        <dbReference type="ChEBI" id="CHEBI:58272"/>
        <dbReference type="ChEBI" id="CHEBI:58289"/>
        <dbReference type="EC" id="5.4.2.12"/>
    </reaction>
</comment>
<accession>A0A1I0D8U8</accession>
<evidence type="ECO:0000313" key="8">
    <source>
        <dbReference type="EMBL" id="SET28496.1"/>
    </source>
</evidence>
<keyword evidence="9" id="KW-1185">Reference proteome</keyword>
<protein>
    <submittedName>
        <fullName evidence="8">2,3-bisphosphoglycerate-independent phosphoglycerate mutase</fullName>
    </submittedName>
</protein>
<proteinExistence type="inferred from homology"/>
<dbReference type="PIRSF" id="PIRSF006392">
    <property type="entry name" value="IPGAM_arch"/>
    <property type="match status" value="1"/>
</dbReference>
<dbReference type="NCBIfam" id="TIGR00306">
    <property type="entry name" value="apgM"/>
    <property type="match status" value="1"/>
</dbReference>
<dbReference type="STRING" id="426128.SAMN05660297_01914"/>
<sequence>MKAILLLLDGLGDRPQQALGGRTPLEAAYTPNLDNLCSMAETGMMIPWRQGVPLGTEAAHFCLFGYDMGEFPGRGIINALSRDIQVEENAVYLATSWASVQEEEGLFIQERWTSQLTKEEVVELQDMLPPMIDGIYFCWQYSVGPHGVLTLKGDNASEAISDSDPFYDDGYVMEVEAFETEEKKAYITAQAINTYLRKVYRQLKHHPVNKKRVQEGKKPANFLLTKWAGKKPNLLSFQDKHGMKGAIVGASRLMYGIAKLLGMEYIPYNSFQEGVRSALNSDFEFLHLHTKEPDEAAHTKNPFNKVKVLEEIDKQIAPLVEAVKKQEMLVIVTGDHTTPSSGGMIHSGEAIPIMFAGKNVRVDEVASFGERSCTKGSIRMTGNDLMQMVLNYTDKALFYNFRPGGRRLNHIPKTIKKLKP</sequence>
<dbReference type="GO" id="GO:0046872">
    <property type="term" value="F:metal ion binding"/>
    <property type="evidence" value="ECO:0007669"/>
    <property type="project" value="InterPro"/>
</dbReference>
<dbReference type="InterPro" id="IPR006124">
    <property type="entry name" value="Metalloenzyme"/>
</dbReference>
<dbReference type="Gene3D" id="3.30.70.2130">
    <property type="entry name" value="Metalloenzyme domain"/>
    <property type="match status" value="1"/>
</dbReference>
<evidence type="ECO:0000256" key="6">
    <source>
        <dbReference type="ARBA" id="ARBA00023235"/>
    </source>
</evidence>
<evidence type="ECO:0000259" key="7">
    <source>
        <dbReference type="Pfam" id="PF01676"/>
    </source>
</evidence>
<dbReference type="CDD" id="cd16011">
    <property type="entry name" value="iPGM_like"/>
    <property type="match status" value="1"/>
</dbReference>